<dbReference type="PANTHER" id="PTHR38149">
    <property type="entry name" value="ATPASE"/>
    <property type="match status" value="1"/>
</dbReference>
<evidence type="ECO:0000313" key="2">
    <source>
        <dbReference type="EMBL" id="CAE0716338.1"/>
    </source>
</evidence>
<name>A0A7S4AIC4_9STRA</name>
<organism evidence="2">
    <name type="scientific">Pseudo-nitzschia australis</name>
    <dbReference type="NCBI Taxonomy" id="44445"/>
    <lineage>
        <taxon>Eukaryota</taxon>
        <taxon>Sar</taxon>
        <taxon>Stramenopiles</taxon>
        <taxon>Ochrophyta</taxon>
        <taxon>Bacillariophyta</taxon>
        <taxon>Bacillariophyceae</taxon>
        <taxon>Bacillariophycidae</taxon>
        <taxon>Bacillariales</taxon>
        <taxon>Bacillariaceae</taxon>
        <taxon>Pseudo-nitzschia</taxon>
    </lineage>
</organism>
<evidence type="ECO:0000259" key="1">
    <source>
        <dbReference type="Pfam" id="PF09818"/>
    </source>
</evidence>
<sequence length="694" mass="76910">MWEIDSIYPDSFIPQDVRKGKESNDVESSFIVSAFVARDSFLGKKPSVLSSFHEGGKGSCIALADFASRYFLGCQQRNDTAETVVVKDNESDENDRKRQISVRVVTLDEALLNKRQRKNTSYRRYHPYVVERSDFFCCNDNLHVTVRVIARPMSNEKLSEERTTAIVAESARSVFRKMFPVNDPTFTQSLLEHVACVVLQQRLRQQLSLIDAIAFVSDGSILPRKSGASALPMESPPAVPIKAPADSRMTKSVCVDMGSLIEYVSCFGNRNKSTVLLSGLAVPKGVTLICGGGYHGKSTLLQAISAGHYDKIPGDGRELCVSIVDAVTVRAEDGRYVNNCNISAFISNLPTPPGVQATLDTEHFSTRDSSGSTSQAANVAEAIEFGARALLVDEDISAANFMARDGRMRALVMDESITPLLYRVNGLYNTHNVSSVVVVGGVGDWLDVPQNVILLDKYVVFDATAKAQSISRQFSYGHVEYAGRGVVHRLQWEKKGTPKLRRPTDSFSKRFNSDVVVSLLDGGRALALYKEGNEESAAYSNKQKMAFSIDDDDEEGCIDASRLEQLLGKRQLLATGLFVAWILQNAPMHPNLGLKDLLKVLDSKLEKGGMNEALKELKETDCSQVSKSTFQVLESVGYLERPRIFEIGQALTRMHGIQFEDMPMDEDEADEIARLEEERKKKTLAELWAKRRTK</sequence>
<dbReference type="AlphaFoldDB" id="A0A7S4AIC4"/>
<accession>A0A7S4AIC4</accession>
<reference evidence="2" key="1">
    <citation type="submission" date="2021-01" db="EMBL/GenBank/DDBJ databases">
        <authorList>
            <person name="Corre E."/>
            <person name="Pelletier E."/>
            <person name="Niang G."/>
            <person name="Scheremetjew M."/>
            <person name="Finn R."/>
            <person name="Kale V."/>
            <person name="Holt S."/>
            <person name="Cochrane G."/>
            <person name="Meng A."/>
            <person name="Brown T."/>
            <person name="Cohen L."/>
        </authorList>
    </citation>
    <scope>NUCLEOTIDE SEQUENCE</scope>
    <source>
        <strain evidence="2">10249 10 AB</strain>
    </source>
</reference>
<dbReference type="EMBL" id="HBIX01012138">
    <property type="protein sequence ID" value="CAE0716338.1"/>
    <property type="molecule type" value="Transcribed_RNA"/>
</dbReference>
<feature type="domain" description="ATPase of the ABC class C-terminal" evidence="1">
    <location>
        <begin position="188"/>
        <end position="480"/>
    </location>
</feature>
<dbReference type="InterPro" id="IPR019195">
    <property type="entry name" value="ABC_ATPase_put"/>
</dbReference>
<gene>
    <name evidence="2" type="ORF">PAUS00366_LOCUS9090</name>
</gene>
<proteinExistence type="predicted"/>
<dbReference type="PANTHER" id="PTHR38149:SF1">
    <property type="entry name" value="ATPASE"/>
    <property type="match status" value="1"/>
</dbReference>
<protein>
    <recommendedName>
        <fullName evidence="1">ATPase of the ABC class C-terminal domain-containing protein</fullName>
    </recommendedName>
</protein>
<dbReference type="InterPro" id="IPR046834">
    <property type="entry name" value="ABC_ATPase_C"/>
</dbReference>
<dbReference type="Pfam" id="PF09818">
    <property type="entry name" value="ABC_ATPase"/>
    <property type="match status" value="1"/>
</dbReference>